<accession>A0A5E4LQ54</accession>
<dbReference type="InterPro" id="IPR008969">
    <property type="entry name" value="CarboxyPept-like_regulatory"/>
</dbReference>
<evidence type="ECO:0000313" key="3">
    <source>
        <dbReference type="Proteomes" id="UP000789941"/>
    </source>
</evidence>
<protein>
    <recommendedName>
        <fullName evidence="4">Bacterial Ig-like domain (Group 1)</fullName>
    </recommendedName>
</protein>
<dbReference type="SUPFAM" id="SSF49464">
    <property type="entry name" value="Carboxypeptidase regulatory domain-like"/>
    <property type="match status" value="1"/>
</dbReference>
<dbReference type="Proteomes" id="UP000789941">
    <property type="component" value="Unassembled WGS sequence"/>
</dbReference>
<evidence type="ECO:0000313" key="2">
    <source>
        <dbReference type="EMBL" id="VVC03017.1"/>
    </source>
</evidence>
<dbReference type="SUPFAM" id="SSF50494">
    <property type="entry name" value="Trypsin-like serine proteases"/>
    <property type="match status" value="1"/>
</dbReference>
<sequence length="385" mass="41495">MVSNNVLIAIAIILVVSLGYLIYVSNTTQTIIQNPGQNNTITQLSTRLELPEQNQTYILEESLTLKIKLIDSNNNPVPDAFVILFDSNKAYQEKTNQDGFVLFTPIMEVGNHTFEINYVGNQSYKPSNSTISFEVISSQTELQLINYSSVSKLERSMVIVRSPYAVGSGVIVGYENGKTKILTSKFIVDKVQNVSQVTVSTNDGEVPAVAILFAPNNLSLAFVYIGGIYGSPATIDYSTAPVVGDVIVSLSLNGLSPGIITGTNHTTTSTNYEYGIITTDADTGNGGGVFSDNETLIGLVTSDGNDSIIIDITVLENSSNSTQFNGTNTGNTSGEITFTPPQCDLSDPECYACSLGEIEYIILNDIVSCCRPGIYHFVDGVWTCQ</sequence>
<dbReference type="Gene3D" id="2.60.40.10">
    <property type="entry name" value="Immunoglobulins"/>
    <property type="match status" value="1"/>
</dbReference>
<keyword evidence="1" id="KW-0812">Transmembrane</keyword>
<organism evidence="2 3">
    <name type="scientific">Candidatus Bilamarchaeum dharawalense</name>
    <dbReference type="NCBI Taxonomy" id="2885759"/>
    <lineage>
        <taxon>Archaea</taxon>
        <taxon>Candidatus Micrarchaeota</taxon>
        <taxon>Candidatus Micrarchaeia</taxon>
        <taxon>Candidatus Anstonellales</taxon>
        <taxon>Candidatus Bilamarchaeaceae</taxon>
        <taxon>Candidatus Bilamarchaeum</taxon>
    </lineage>
</organism>
<evidence type="ECO:0008006" key="4">
    <source>
        <dbReference type="Google" id="ProtNLM"/>
    </source>
</evidence>
<proteinExistence type="predicted"/>
<evidence type="ECO:0000256" key="1">
    <source>
        <dbReference type="SAM" id="Phobius"/>
    </source>
</evidence>
<dbReference type="InterPro" id="IPR013783">
    <property type="entry name" value="Ig-like_fold"/>
</dbReference>
<dbReference type="EMBL" id="CABMJJ010000004">
    <property type="protein sequence ID" value="VVC03017.1"/>
    <property type="molecule type" value="Genomic_DNA"/>
</dbReference>
<name>A0A5E4LQ54_9ARCH</name>
<comment type="caution">
    <text evidence="2">The sequence shown here is derived from an EMBL/GenBank/DDBJ whole genome shotgun (WGS) entry which is preliminary data.</text>
</comment>
<feature type="transmembrane region" description="Helical" evidence="1">
    <location>
        <begin position="6"/>
        <end position="24"/>
    </location>
</feature>
<gene>
    <name evidence="2" type="ORF">LFW2832_00147</name>
</gene>
<dbReference type="Pfam" id="PF13365">
    <property type="entry name" value="Trypsin_2"/>
    <property type="match status" value="1"/>
</dbReference>
<keyword evidence="1" id="KW-1133">Transmembrane helix</keyword>
<reference evidence="2 3" key="1">
    <citation type="submission" date="2019-08" db="EMBL/GenBank/DDBJ databases">
        <authorList>
            <person name="Vazquez-Campos X."/>
        </authorList>
    </citation>
    <scope>NUCLEOTIDE SEQUENCE [LARGE SCALE GENOMIC DNA]</scope>
    <source>
        <strain evidence="2">LFW-283_2</strain>
    </source>
</reference>
<dbReference type="AlphaFoldDB" id="A0A5E4LQ54"/>
<keyword evidence="1" id="KW-0472">Membrane</keyword>
<dbReference type="InterPro" id="IPR009003">
    <property type="entry name" value="Peptidase_S1_PA"/>
</dbReference>